<dbReference type="OrthoDB" id="202825at2759"/>
<comment type="caution">
    <text evidence="1">The sequence shown here is derived from an EMBL/GenBank/DDBJ whole genome shotgun (WGS) entry which is preliminary data.</text>
</comment>
<keyword evidence="2" id="KW-1185">Reference proteome</keyword>
<dbReference type="InParanoid" id="A0A0V0QBB4"/>
<evidence type="ECO:0008006" key="3">
    <source>
        <dbReference type="Google" id="ProtNLM"/>
    </source>
</evidence>
<sequence length="444" mass="52281">MGRKPLKDQKDTNKLLKQKTGLQKLKFPLLIFMGLLIAIQEEQIQSGVKKILINTDRQVESQIIKDYFKNKEGYQVIQSYDRKAHTTNYYLQWAHFYWDINFRNIKQGQIVSHLENASDIWDEKNSMFDNLEKFDKNTNYILKSTDFLPETYIWDIENKNVSESEEKLFQAQNNGDKWIVKNPKGMGGKGIKIINDIESYARKIKISKEKQDRNSEFLRFKQAQRYIKNPLLYKGKKAEYRAYVLIACTDPLLIIFNKGFIKTALRKYDYNSSDMKQHLTNLAEARQHAEEYNQIKNEAYLNVEDFEKYLIQMGKSQSDIEQLYSKMKALITYTFLSGKESLSKRKFAFETFAIDILFDENLKPYILEINQPYAVEGANLNGYKDVLPNFYDSTLDLVLQIYENNGENLQTLIGNESKLKLGKYMDIIYNEKTGYNYLNTIDKY</sequence>
<evidence type="ECO:0000313" key="1">
    <source>
        <dbReference type="EMBL" id="KRW99348.1"/>
    </source>
</evidence>
<dbReference type="Gene3D" id="3.30.470.20">
    <property type="entry name" value="ATP-grasp fold, B domain"/>
    <property type="match status" value="1"/>
</dbReference>
<name>A0A0V0QBB4_PSEPJ</name>
<dbReference type="AlphaFoldDB" id="A0A0V0QBB4"/>
<reference evidence="1 2" key="1">
    <citation type="journal article" date="2015" name="Sci. Rep.">
        <title>Genome of the facultative scuticociliatosis pathogen Pseudocohnilembus persalinus provides insight into its virulence through horizontal gene transfer.</title>
        <authorList>
            <person name="Xiong J."/>
            <person name="Wang G."/>
            <person name="Cheng J."/>
            <person name="Tian M."/>
            <person name="Pan X."/>
            <person name="Warren A."/>
            <person name="Jiang C."/>
            <person name="Yuan D."/>
            <person name="Miao W."/>
        </authorList>
    </citation>
    <scope>NUCLEOTIDE SEQUENCE [LARGE SCALE GENOMIC DNA]</scope>
    <source>
        <strain evidence="1">36N120E</strain>
    </source>
</reference>
<dbReference type="Pfam" id="PF03133">
    <property type="entry name" value="TTL"/>
    <property type="match status" value="1"/>
</dbReference>
<organism evidence="1 2">
    <name type="scientific">Pseudocohnilembus persalinus</name>
    <name type="common">Ciliate</name>
    <dbReference type="NCBI Taxonomy" id="266149"/>
    <lineage>
        <taxon>Eukaryota</taxon>
        <taxon>Sar</taxon>
        <taxon>Alveolata</taxon>
        <taxon>Ciliophora</taxon>
        <taxon>Intramacronucleata</taxon>
        <taxon>Oligohymenophorea</taxon>
        <taxon>Scuticociliatia</taxon>
        <taxon>Philasterida</taxon>
        <taxon>Pseudocohnilembidae</taxon>
        <taxon>Pseudocohnilembus</taxon>
    </lineage>
</organism>
<dbReference type="PANTHER" id="PTHR47664:SF1">
    <property type="entry name" value="CHROMOSOME UNDETERMINED SCAFFOLD_14, WHOLE GENOME SHOTGUN SEQUENCE"/>
    <property type="match status" value="1"/>
</dbReference>
<dbReference type="Proteomes" id="UP000054937">
    <property type="component" value="Unassembled WGS sequence"/>
</dbReference>
<dbReference type="PANTHER" id="PTHR47664">
    <property type="entry name" value="NLPC_P60 DOMAIN-CONTAINING PROTEIN"/>
    <property type="match status" value="1"/>
</dbReference>
<gene>
    <name evidence="1" type="ORF">PPERSA_02460</name>
</gene>
<accession>A0A0V0QBB4</accession>
<evidence type="ECO:0000313" key="2">
    <source>
        <dbReference type="Proteomes" id="UP000054937"/>
    </source>
</evidence>
<dbReference type="InterPro" id="IPR004344">
    <property type="entry name" value="TTL/TTLL_fam"/>
</dbReference>
<dbReference type="SUPFAM" id="SSF56059">
    <property type="entry name" value="Glutathione synthetase ATP-binding domain-like"/>
    <property type="match status" value="1"/>
</dbReference>
<protein>
    <recommendedName>
        <fullName evidence="3">Tubulin-tyrosine ligase/Tubulin polyglutamylase</fullName>
    </recommendedName>
</protein>
<dbReference type="EMBL" id="LDAU01000214">
    <property type="protein sequence ID" value="KRW99348.1"/>
    <property type="molecule type" value="Genomic_DNA"/>
</dbReference>
<dbReference type="PROSITE" id="PS51221">
    <property type="entry name" value="TTL"/>
    <property type="match status" value="1"/>
</dbReference>
<proteinExistence type="predicted"/>